<proteinExistence type="predicted"/>
<dbReference type="InterPro" id="IPR013087">
    <property type="entry name" value="Znf_C2H2_type"/>
</dbReference>
<dbReference type="GeneID" id="4389653"/>
<keyword evidence="3 6" id="KW-0863">Zinc-finger</keyword>
<keyword evidence="2" id="KW-0677">Repeat</keyword>
<dbReference type="STRING" id="306901.Q2H851"/>
<organism evidence="9 10">
    <name type="scientific">Chaetomium globosum (strain ATCC 6205 / CBS 148.51 / DSM 1962 / NBRC 6347 / NRRL 1970)</name>
    <name type="common">Soil fungus</name>
    <dbReference type="NCBI Taxonomy" id="306901"/>
    <lineage>
        <taxon>Eukaryota</taxon>
        <taxon>Fungi</taxon>
        <taxon>Dikarya</taxon>
        <taxon>Ascomycota</taxon>
        <taxon>Pezizomycotina</taxon>
        <taxon>Sordariomycetes</taxon>
        <taxon>Sordariomycetidae</taxon>
        <taxon>Sordariales</taxon>
        <taxon>Chaetomiaceae</taxon>
        <taxon>Chaetomium</taxon>
    </lineage>
</organism>
<evidence type="ECO:0000256" key="3">
    <source>
        <dbReference type="ARBA" id="ARBA00022771"/>
    </source>
</evidence>
<evidence type="ECO:0000256" key="7">
    <source>
        <dbReference type="SAM" id="MobiDB-lite"/>
    </source>
</evidence>
<sequence length="280" mass="30593">MDDEEYYGGQLQGYSIQNQPTVDPQDTIVAGGSRLAVGLTIETDQHEDPTPSYATGYLCGNTATYFVGHEGIAAAEHVSQAMADVTSPNIWPVQEMGYPGTPFLSAEYGPHTVEDETQTASAHIGNQSSIEIPISYPSAENDFLSTIVTDQSSSSSPSPPSSPLSSHIEPGGDIVCTEGKCAQNPQRFRRPGDYNMHTKRHRLPYKCTFAGCRWGQRGKGFSQRRELEKHEKTHLAGLSFSCPVKSCSSSATREDNLVRHLKKTHGIKAKKADIASLYRR</sequence>
<dbReference type="RefSeq" id="XP_001230119.1">
    <property type="nucleotide sequence ID" value="XM_001230118.1"/>
</dbReference>
<evidence type="ECO:0000313" key="9">
    <source>
        <dbReference type="EMBL" id="EAQ91668.1"/>
    </source>
</evidence>
<dbReference type="Proteomes" id="UP000001056">
    <property type="component" value="Unassembled WGS sequence"/>
</dbReference>
<protein>
    <recommendedName>
        <fullName evidence="5">C2H2 type master regulator of conidiophore development brlA</fullName>
    </recommendedName>
</protein>
<dbReference type="Gene3D" id="3.30.160.60">
    <property type="entry name" value="Classic Zinc Finger"/>
    <property type="match status" value="1"/>
</dbReference>
<reference evidence="10" key="1">
    <citation type="journal article" date="2015" name="Genome Announc.">
        <title>Draft genome sequence of the cellulolytic fungus Chaetomium globosum.</title>
        <authorList>
            <person name="Cuomo C.A."/>
            <person name="Untereiner W.A."/>
            <person name="Ma L.-J."/>
            <person name="Grabherr M."/>
            <person name="Birren B.W."/>
        </authorList>
    </citation>
    <scope>NUCLEOTIDE SEQUENCE [LARGE SCALE GENOMIC DNA]</scope>
    <source>
        <strain evidence="10">ATCC 6205 / CBS 148.51 / DSM 1962 / NBRC 6347 / NRRL 1970</strain>
    </source>
</reference>
<keyword evidence="1" id="KW-0479">Metal-binding</keyword>
<evidence type="ECO:0000256" key="4">
    <source>
        <dbReference type="ARBA" id="ARBA00022833"/>
    </source>
</evidence>
<feature type="region of interest" description="Disordered" evidence="7">
    <location>
        <begin position="148"/>
        <end position="169"/>
    </location>
</feature>
<dbReference type="OrthoDB" id="654211at2759"/>
<name>Q2H851_CHAGB</name>
<dbReference type="GO" id="GO:0000785">
    <property type="term" value="C:chromatin"/>
    <property type="evidence" value="ECO:0007669"/>
    <property type="project" value="TreeGrafter"/>
</dbReference>
<evidence type="ECO:0000256" key="1">
    <source>
        <dbReference type="ARBA" id="ARBA00022723"/>
    </source>
</evidence>
<dbReference type="PANTHER" id="PTHR14003:SF19">
    <property type="entry name" value="YY2 TRANSCRIPTION FACTOR"/>
    <property type="match status" value="1"/>
</dbReference>
<dbReference type="AlphaFoldDB" id="Q2H851"/>
<evidence type="ECO:0000313" key="10">
    <source>
        <dbReference type="Proteomes" id="UP000001056"/>
    </source>
</evidence>
<evidence type="ECO:0000259" key="8">
    <source>
        <dbReference type="PROSITE" id="PS50157"/>
    </source>
</evidence>
<dbReference type="SMART" id="SM00355">
    <property type="entry name" value="ZnF_C2H2"/>
    <property type="match status" value="3"/>
</dbReference>
<dbReference type="GO" id="GO:0008270">
    <property type="term" value="F:zinc ion binding"/>
    <property type="evidence" value="ECO:0007669"/>
    <property type="project" value="UniProtKB-KW"/>
</dbReference>
<accession>Q2H851</accession>
<dbReference type="GO" id="GO:0000978">
    <property type="term" value="F:RNA polymerase II cis-regulatory region sequence-specific DNA binding"/>
    <property type="evidence" value="ECO:0007669"/>
    <property type="project" value="TreeGrafter"/>
</dbReference>
<keyword evidence="4" id="KW-0862">Zinc</keyword>
<dbReference type="VEuPathDB" id="FungiDB:CHGG_03603"/>
<dbReference type="HOGENOM" id="CLU_993969_0_0_1"/>
<evidence type="ECO:0000256" key="6">
    <source>
        <dbReference type="PROSITE-ProRule" id="PRU00042"/>
    </source>
</evidence>
<gene>
    <name evidence="9" type="ORF">CHGG_03603</name>
</gene>
<dbReference type="SUPFAM" id="SSF57667">
    <property type="entry name" value="beta-beta-alpha zinc fingers"/>
    <property type="match status" value="1"/>
</dbReference>
<keyword evidence="10" id="KW-1185">Reference proteome</keyword>
<evidence type="ECO:0000256" key="2">
    <source>
        <dbReference type="ARBA" id="ARBA00022737"/>
    </source>
</evidence>
<evidence type="ECO:0000256" key="5">
    <source>
        <dbReference type="ARBA" id="ARBA00044085"/>
    </source>
</evidence>
<dbReference type="GO" id="GO:0000981">
    <property type="term" value="F:DNA-binding transcription factor activity, RNA polymerase II-specific"/>
    <property type="evidence" value="ECO:0007669"/>
    <property type="project" value="TreeGrafter"/>
</dbReference>
<dbReference type="GO" id="GO:0005667">
    <property type="term" value="C:transcription regulator complex"/>
    <property type="evidence" value="ECO:0007669"/>
    <property type="project" value="TreeGrafter"/>
</dbReference>
<dbReference type="EMBL" id="CH408030">
    <property type="protein sequence ID" value="EAQ91668.1"/>
    <property type="molecule type" value="Genomic_DNA"/>
</dbReference>
<feature type="domain" description="C2H2-type" evidence="8">
    <location>
        <begin position="240"/>
        <end position="265"/>
    </location>
</feature>
<dbReference type="PANTHER" id="PTHR14003">
    <property type="entry name" value="TRANSCRIPTIONAL REPRESSOR PROTEIN YY"/>
    <property type="match status" value="1"/>
</dbReference>
<dbReference type="InParanoid" id="Q2H851"/>
<dbReference type="PROSITE" id="PS50157">
    <property type="entry name" value="ZINC_FINGER_C2H2_2"/>
    <property type="match status" value="1"/>
</dbReference>
<dbReference type="InterPro" id="IPR036236">
    <property type="entry name" value="Znf_C2H2_sf"/>
</dbReference>